<accession>A0A2U2B4V4</accession>
<gene>
    <name evidence="5" type="ORF">DDZ16_17140</name>
</gene>
<evidence type="ECO:0000313" key="6">
    <source>
        <dbReference type="Proteomes" id="UP000244956"/>
    </source>
</evidence>
<dbReference type="InterPro" id="IPR027417">
    <property type="entry name" value="P-loop_NTPase"/>
</dbReference>
<name>A0A2U2B4V4_9BACT</name>
<dbReference type="SUPFAM" id="SSF52540">
    <property type="entry name" value="P-loop containing nucleoside triphosphate hydrolases"/>
    <property type="match status" value="1"/>
</dbReference>
<dbReference type="InterPro" id="IPR050153">
    <property type="entry name" value="Metal_Ion_Import_ABC"/>
</dbReference>
<dbReference type="SMART" id="SM00382">
    <property type="entry name" value="AAA"/>
    <property type="match status" value="1"/>
</dbReference>
<evidence type="ECO:0000256" key="1">
    <source>
        <dbReference type="ARBA" id="ARBA00022448"/>
    </source>
</evidence>
<dbReference type="PROSITE" id="PS50893">
    <property type="entry name" value="ABC_TRANSPORTER_2"/>
    <property type="match status" value="1"/>
</dbReference>
<dbReference type="InterPro" id="IPR003439">
    <property type="entry name" value="ABC_transporter-like_ATP-bd"/>
</dbReference>
<dbReference type="GO" id="GO:0005524">
    <property type="term" value="F:ATP binding"/>
    <property type="evidence" value="ECO:0007669"/>
    <property type="project" value="UniProtKB-KW"/>
</dbReference>
<evidence type="ECO:0000313" key="5">
    <source>
        <dbReference type="EMBL" id="PWD98067.1"/>
    </source>
</evidence>
<dbReference type="InterPro" id="IPR003593">
    <property type="entry name" value="AAA+_ATPase"/>
</dbReference>
<dbReference type="OrthoDB" id="1119394at2"/>
<reference evidence="5 6" key="1">
    <citation type="submission" date="2018-05" db="EMBL/GenBank/DDBJ databases">
        <title>Marinilabilia rubrum sp. nov., isolated from saltern sediment.</title>
        <authorList>
            <person name="Zhang R."/>
        </authorList>
    </citation>
    <scope>NUCLEOTIDE SEQUENCE [LARGE SCALE GENOMIC DNA]</scope>
    <source>
        <strain evidence="5 6">WTE16</strain>
    </source>
</reference>
<dbReference type="Pfam" id="PF00005">
    <property type="entry name" value="ABC_tran"/>
    <property type="match status" value="1"/>
</dbReference>
<keyword evidence="6" id="KW-1185">Reference proteome</keyword>
<keyword evidence="1" id="KW-0813">Transport</keyword>
<keyword evidence="2" id="KW-0547">Nucleotide-binding</keyword>
<evidence type="ECO:0000256" key="3">
    <source>
        <dbReference type="ARBA" id="ARBA00022840"/>
    </source>
</evidence>
<proteinExistence type="predicted"/>
<evidence type="ECO:0000256" key="2">
    <source>
        <dbReference type="ARBA" id="ARBA00022741"/>
    </source>
</evidence>
<dbReference type="AlphaFoldDB" id="A0A2U2B4V4"/>
<comment type="caution">
    <text evidence="5">The sequence shown here is derived from an EMBL/GenBank/DDBJ whole genome shotgun (WGS) entry which is preliminary data.</text>
</comment>
<dbReference type="Gene3D" id="3.40.50.300">
    <property type="entry name" value="P-loop containing nucleotide triphosphate hydrolases"/>
    <property type="match status" value="1"/>
</dbReference>
<dbReference type="RefSeq" id="WP_109265710.1">
    <property type="nucleotide sequence ID" value="NZ_QEWP01000019.1"/>
</dbReference>
<feature type="domain" description="ABC transporter" evidence="4">
    <location>
        <begin position="2"/>
        <end position="197"/>
    </location>
</feature>
<evidence type="ECO:0000259" key="4">
    <source>
        <dbReference type="PROSITE" id="PS50893"/>
    </source>
</evidence>
<dbReference type="PANTHER" id="PTHR42734">
    <property type="entry name" value="METAL TRANSPORT SYSTEM ATP-BINDING PROTEIN TM_0124-RELATED"/>
    <property type="match status" value="1"/>
</dbReference>
<dbReference type="GO" id="GO:0016887">
    <property type="term" value="F:ATP hydrolysis activity"/>
    <property type="evidence" value="ECO:0007669"/>
    <property type="project" value="InterPro"/>
</dbReference>
<dbReference type="EMBL" id="QEWP01000019">
    <property type="protein sequence ID" value="PWD98067.1"/>
    <property type="molecule type" value="Genomic_DNA"/>
</dbReference>
<keyword evidence="3" id="KW-0067">ATP-binding</keyword>
<dbReference type="Proteomes" id="UP000244956">
    <property type="component" value="Unassembled WGS sequence"/>
</dbReference>
<organism evidence="5 6">
    <name type="scientific">Marinilabilia rubra</name>
    <dbReference type="NCBI Taxonomy" id="2162893"/>
    <lineage>
        <taxon>Bacteria</taxon>
        <taxon>Pseudomonadati</taxon>
        <taxon>Bacteroidota</taxon>
        <taxon>Bacteroidia</taxon>
        <taxon>Marinilabiliales</taxon>
        <taxon>Marinilabiliaceae</taxon>
        <taxon>Marinilabilia</taxon>
    </lineage>
</organism>
<sequence>MIEFEGVCLSFGAVSVFEDLSFHADAGLHTCLSGLSGKGKSSILKMVQGFVVPEKGDILVDGLELNPENVKAIRSKLAFAPQNINLPVKNGKELVELIGEDLSEDLIMRNIGFLGLSSDMFNRSFDEMSGGQKQRVVIAFCLALPRQIVLLDEPTASLDDESIDHLIRLVAGQKGKTIVSASHNQKWINSADEVITL</sequence>
<protein>
    <submittedName>
        <fullName evidence="5">ABC transporter</fullName>
    </submittedName>
</protein>